<dbReference type="RefSeq" id="WP_060687398.1">
    <property type="nucleotide sequence ID" value="NZ_LGKN01000004.1"/>
</dbReference>
<keyword evidence="5 9" id="KW-0808">Transferase</keyword>
<comment type="caution">
    <text evidence="12">The sequence shown here is derived from an EMBL/GenBank/DDBJ whole genome shotgun (WGS) entry which is preliminary data.</text>
</comment>
<dbReference type="InterPro" id="IPR001497">
    <property type="entry name" value="MethylDNA_cys_MeTrfase_AS"/>
</dbReference>
<comment type="function">
    <text evidence="9">Involved in the cellular defense against the biological effects of O6-methylguanine (O6-MeG) and O4-methylthymine (O4-MeT) in DNA. Repairs the methylated nucleobase in DNA by stoichiometrically transferring the methyl group to a cysteine residue in the enzyme. This is a suicide reaction: the enzyme is irreversibly inactivated.</text>
</comment>
<dbReference type="HAMAP" id="MF_00772">
    <property type="entry name" value="OGT"/>
    <property type="match status" value="1"/>
</dbReference>
<protein>
    <recommendedName>
        <fullName evidence="9">Methylated-DNA--protein-cysteine methyltransferase</fullName>
        <ecNumber evidence="9">2.1.1.63</ecNumber>
    </recommendedName>
    <alternativeName>
        <fullName evidence="9">6-O-methylguanine-DNA methyltransferase</fullName>
        <shortName evidence="9">MGMT</shortName>
    </alternativeName>
    <alternativeName>
        <fullName evidence="9">O-6-methylguanine-DNA-alkyltransferase</fullName>
    </alternativeName>
</protein>
<evidence type="ECO:0000259" key="10">
    <source>
        <dbReference type="Pfam" id="PF01035"/>
    </source>
</evidence>
<dbReference type="SUPFAM" id="SSF46767">
    <property type="entry name" value="Methylated DNA-protein cysteine methyltransferase, C-terminal domain"/>
    <property type="match status" value="1"/>
</dbReference>
<proteinExistence type="inferred from homology"/>
<dbReference type="NCBIfam" id="TIGR00589">
    <property type="entry name" value="ogt"/>
    <property type="match status" value="1"/>
</dbReference>
<dbReference type="InterPro" id="IPR036631">
    <property type="entry name" value="MGMT_N_sf"/>
</dbReference>
<evidence type="ECO:0000256" key="4">
    <source>
        <dbReference type="ARBA" id="ARBA00022603"/>
    </source>
</evidence>
<comment type="catalytic activity">
    <reaction evidence="1 9">
        <text>a 4-O-methyl-thymidine in DNA + L-cysteinyl-[protein] = a thymidine in DNA + S-methyl-L-cysteinyl-[protein]</text>
        <dbReference type="Rhea" id="RHEA:53428"/>
        <dbReference type="Rhea" id="RHEA-COMP:10131"/>
        <dbReference type="Rhea" id="RHEA-COMP:10132"/>
        <dbReference type="Rhea" id="RHEA-COMP:13555"/>
        <dbReference type="Rhea" id="RHEA-COMP:13556"/>
        <dbReference type="ChEBI" id="CHEBI:29950"/>
        <dbReference type="ChEBI" id="CHEBI:82612"/>
        <dbReference type="ChEBI" id="CHEBI:137386"/>
        <dbReference type="ChEBI" id="CHEBI:137387"/>
        <dbReference type="EC" id="2.1.1.63"/>
    </reaction>
</comment>
<evidence type="ECO:0000256" key="6">
    <source>
        <dbReference type="ARBA" id="ARBA00022763"/>
    </source>
</evidence>
<keyword evidence="4 9" id="KW-0489">Methyltransferase</keyword>
<dbReference type="PROSITE" id="PS00374">
    <property type="entry name" value="MGMT"/>
    <property type="match status" value="1"/>
</dbReference>
<dbReference type="EC" id="2.1.1.63" evidence="9"/>
<dbReference type="InterPro" id="IPR036217">
    <property type="entry name" value="MethylDNA_cys_MeTrfase_DNAb"/>
</dbReference>
<dbReference type="AlphaFoldDB" id="A0A0P6XXS6"/>
<dbReference type="GO" id="GO:0005737">
    <property type="term" value="C:cytoplasm"/>
    <property type="evidence" value="ECO:0007669"/>
    <property type="project" value="UniProtKB-SubCell"/>
</dbReference>
<evidence type="ECO:0000313" key="12">
    <source>
        <dbReference type="EMBL" id="KPL88480.1"/>
    </source>
</evidence>
<evidence type="ECO:0000256" key="8">
    <source>
        <dbReference type="ARBA" id="ARBA00049348"/>
    </source>
</evidence>
<dbReference type="InterPro" id="IPR036388">
    <property type="entry name" value="WH-like_DNA-bd_sf"/>
</dbReference>
<comment type="similarity">
    <text evidence="2 9">Belongs to the MGMT family.</text>
</comment>
<dbReference type="Pfam" id="PF01035">
    <property type="entry name" value="DNA_binding_1"/>
    <property type="match status" value="1"/>
</dbReference>
<dbReference type="EMBL" id="LGKN01000004">
    <property type="protein sequence ID" value="KPL88480.1"/>
    <property type="molecule type" value="Genomic_DNA"/>
</dbReference>
<dbReference type="SUPFAM" id="SSF53155">
    <property type="entry name" value="Methylated DNA-protein cysteine methyltransferase domain"/>
    <property type="match status" value="1"/>
</dbReference>
<keyword evidence="3 9" id="KW-0963">Cytoplasm</keyword>
<gene>
    <name evidence="12" type="ORF">SE16_06720</name>
</gene>
<dbReference type="GO" id="GO:0032259">
    <property type="term" value="P:methylation"/>
    <property type="evidence" value="ECO:0007669"/>
    <property type="project" value="UniProtKB-KW"/>
</dbReference>
<dbReference type="Gene3D" id="1.10.10.10">
    <property type="entry name" value="Winged helix-like DNA-binding domain superfamily/Winged helix DNA-binding domain"/>
    <property type="match status" value="1"/>
</dbReference>
<dbReference type="InterPro" id="IPR014048">
    <property type="entry name" value="MethylDNA_cys_MeTrfase_DNA-bd"/>
</dbReference>
<evidence type="ECO:0000313" key="13">
    <source>
        <dbReference type="Proteomes" id="UP000050502"/>
    </source>
</evidence>
<keyword evidence="6 9" id="KW-0227">DNA damage</keyword>
<feature type="domain" description="Methylated-DNA-[protein]-cysteine S-methyltransferase DNA binding" evidence="10">
    <location>
        <begin position="82"/>
        <end position="162"/>
    </location>
</feature>
<dbReference type="PATRIC" id="fig|872965.6.peg.1386"/>
<comment type="catalytic activity">
    <reaction evidence="8 9">
        <text>a 6-O-methyl-2'-deoxyguanosine in DNA + L-cysteinyl-[protein] = S-methyl-L-cysteinyl-[protein] + a 2'-deoxyguanosine in DNA</text>
        <dbReference type="Rhea" id="RHEA:24000"/>
        <dbReference type="Rhea" id="RHEA-COMP:10131"/>
        <dbReference type="Rhea" id="RHEA-COMP:10132"/>
        <dbReference type="Rhea" id="RHEA-COMP:11367"/>
        <dbReference type="Rhea" id="RHEA-COMP:11368"/>
        <dbReference type="ChEBI" id="CHEBI:29950"/>
        <dbReference type="ChEBI" id="CHEBI:82612"/>
        <dbReference type="ChEBI" id="CHEBI:85445"/>
        <dbReference type="ChEBI" id="CHEBI:85448"/>
        <dbReference type="EC" id="2.1.1.63"/>
    </reaction>
</comment>
<evidence type="ECO:0000256" key="5">
    <source>
        <dbReference type="ARBA" id="ARBA00022679"/>
    </source>
</evidence>
<dbReference type="Gene3D" id="3.30.160.70">
    <property type="entry name" value="Methylated DNA-protein cysteine methyltransferase domain"/>
    <property type="match status" value="1"/>
</dbReference>
<dbReference type="GO" id="GO:0003908">
    <property type="term" value="F:methylated-DNA-[protein]-cysteine S-methyltransferase activity"/>
    <property type="evidence" value="ECO:0007669"/>
    <property type="project" value="UniProtKB-UniRule"/>
</dbReference>
<comment type="miscellaneous">
    <text evidence="9">This enzyme catalyzes only one turnover and therefore is not strictly catalytic. According to one definition, an enzyme is a biocatalyst that acts repeatedly and over many reaction cycles.</text>
</comment>
<feature type="active site" description="Nucleophile; methyl group acceptor" evidence="9">
    <location>
        <position position="133"/>
    </location>
</feature>
<accession>A0A0P6XXS6</accession>
<evidence type="ECO:0000256" key="9">
    <source>
        <dbReference type="HAMAP-Rule" id="MF_00772"/>
    </source>
</evidence>
<comment type="subcellular location">
    <subcellularLocation>
        <location evidence="9">Cytoplasm</location>
    </subcellularLocation>
</comment>
<keyword evidence="7 9" id="KW-0234">DNA repair</keyword>
<dbReference type="PANTHER" id="PTHR10815:SF13">
    <property type="entry name" value="METHYLATED-DNA--PROTEIN-CYSTEINE METHYLTRANSFERASE"/>
    <property type="match status" value="1"/>
</dbReference>
<dbReference type="Proteomes" id="UP000050502">
    <property type="component" value="Unassembled WGS sequence"/>
</dbReference>
<evidence type="ECO:0000256" key="1">
    <source>
        <dbReference type="ARBA" id="ARBA00001286"/>
    </source>
</evidence>
<dbReference type="CDD" id="cd06445">
    <property type="entry name" value="ATase"/>
    <property type="match status" value="1"/>
</dbReference>
<evidence type="ECO:0000256" key="7">
    <source>
        <dbReference type="ARBA" id="ARBA00023204"/>
    </source>
</evidence>
<evidence type="ECO:0000256" key="3">
    <source>
        <dbReference type="ARBA" id="ARBA00022490"/>
    </source>
</evidence>
<organism evidence="12 13">
    <name type="scientific">Ardenticatena maritima</name>
    <dbReference type="NCBI Taxonomy" id="872965"/>
    <lineage>
        <taxon>Bacteria</taxon>
        <taxon>Bacillati</taxon>
        <taxon>Chloroflexota</taxon>
        <taxon>Ardenticatenia</taxon>
        <taxon>Ardenticatenales</taxon>
        <taxon>Ardenticatenaceae</taxon>
        <taxon>Ardenticatena</taxon>
    </lineage>
</organism>
<feature type="domain" description="Methylguanine DNA methyltransferase ribonuclease-like" evidence="11">
    <location>
        <begin position="10"/>
        <end position="74"/>
    </location>
</feature>
<evidence type="ECO:0000259" key="11">
    <source>
        <dbReference type="Pfam" id="PF02870"/>
    </source>
</evidence>
<name>A0A0P6XXS6_9CHLR</name>
<dbReference type="GO" id="GO:0006307">
    <property type="term" value="P:DNA alkylation repair"/>
    <property type="evidence" value="ECO:0007669"/>
    <property type="project" value="UniProtKB-UniRule"/>
</dbReference>
<dbReference type="InterPro" id="IPR008332">
    <property type="entry name" value="MethylG_MeTrfase_N"/>
</dbReference>
<sequence>MPHESHIAQRIIESPIGQIAIRATPRGLTAVRIGTTESAPIPPFPTAAAILEEAAAQLHAYFAGNRRTFDLPIDWQTLNLTPFQRRVLEAVQRVPWGAVTRYATLAESIGRPGGAQAVGQALARNPLLIVIPCHRVVGPRNELRGYAGGIEAKIWLLQHEGVLLG</sequence>
<dbReference type="PANTHER" id="PTHR10815">
    <property type="entry name" value="METHYLATED-DNA--PROTEIN-CYSTEINE METHYLTRANSFERASE"/>
    <property type="match status" value="1"/>
</dbReference>
<dbReference type="FunFam" id="1.10.10.10:FF:000214">
    <property type="entry name" value="Methylated-DNA--protein-cysteine methyltransferase"/>
    <property type="match status" value="1"/>
</dbReference>
<evidence type="ECO:0000256" key="2">
    <source>
        <dbReference type="ARBA" id="ARBA00008711"/>
    </source>
</evidence>
<dbReference type="Pfam" id="PF02870">
    <property type="entry name" value="Methyltransf_1N"/>
    <property type="match status" value="1"/>
</dbReference>
<reference evidence="12 13" key="1">
    <citation type="submission" date="2015-07" db="EMBL/GenBank/DDBJ databases">
        <title>Whole genome sequence of Ardenticatena maritima DSM 23922.</title>
        <authorList>
            <person name="Hemp J."/>
            <person name="Ward L.M."/>
            <person name="Pace L.A."/>
            <person name="Fischer W.W."/>
        </authorList>
    </citation>
    <scope>NUCLEOTIDE SEQUENCE [LARGE SCALE GENOMIC DNA]</scope>
    <source>
        <strain evidence="12 13">110S</strain>
    </source>
</reference>
<dbReference type="InterPro" id="IPR023546">
    <property type="entry name" value="MGMT"/>
</dbReference>